<dbReference type="RefSeq" id="WP_161009470.1">
    <property type="nucleotide sequence ID" value="NZ_WWCN01000021.1"/>
</dbReference>
<gene>
    <name evidence="2" type="ORF">GTP46_25705</name>
</gene>
<evidence type="ECO:0000256" key="1">
    <source>
        <dbReference type="SAM" id="MobiDB-lite"/>
    </source>
</evidence>
<name>A0A6L8KEZ5_9BURK</name>
<dbReference type="AlphaFoldDB" id="A0A6L8KEZ5"/>
<evidence type="ECO:0000313" key="2">
    <source>
        <dbReference type="EMBL" id="MYM26029.1"/>
    </source>
</evidence>
<proteinExistence type="predicted"/>
<evidence type="ECO:0008006" key="4">
    <source>
        <dbReference type="Google" id="ProtNLM"/>
    </source>
</evidence>
<accession>A0A6L8KEZ5</accession>
<comment type="caution">
    <text evidence="2">The sequence shown here is derived from an EMBL/GenBank/DDBJ whole genome shotgun (WGS) entry which is preliminary data.</text>
</comment>
<sequence length="465" mass="50099">MSIISSLSNRVIPVLPVTEVREQLAVPATEDPAPQSAAAAVGGSLQSMQPHLPSPLIWKTKSSDPITSLMTVNYTSSSLFNRFDGLGAAALQRLGGDPGDFSQSVSRSNADIAGAALTTYQITLNVTMADNTKVKVKLESSGDSLALQISSNGKLNVAERAALSRLADGFQKAIDGMADSSKLDFSGLLQYDHTLLSSIDLEAKFQRGGMAVQTQTFHADDTARSFHSEGQDANVNVAVDLSQLAFIGNAQQRKAGIDAYLKQFDAAGIHGHANAGTLDTFKAAFTQMIGEAPETVTISKRPVNLTATDHALLAGLPDFSASMSDTPVASNPMRQNEVDTFSYQVSQDTSFSDHGDGNRSISQKQHAHMEASFHEPLSADTRLALDNSRESQNYYFKRISEDSVSDTEIGYNNGILARASNEQRVVSSTQILKYVMGMLTEEKTIPEVSDVKRDLLRDYLLQSHT</sequence>
<dbReference type="Proteomes" id="UP000479335">
    <property type="component" value="Unassembled WGS sequence"/>
</dbReference>
<evidence type="ECO:0000313" key="3">
    <source>
        <dbReference type="Proteomes" id="UP000479335"/>
    </source>
</evidence>
<reference evidence="2 3" key="1">
    <citation type="submission" date="2019-12" db="EMBL/GenBank/DDBJ databases">
        <title>Novel species isolated from a subtropical stream in China.</title>
        <authorList>
            <person name="Lu H."/>
        </authorList>
    </citation>
    <scope>NUCLEOTIDE SEQUENCE [LARGE SCALE GENOMIC DNA]</scope>
    <source>
        <strain evidence="2 3">FT135W</strain>
    </source>
</reference>
<dbReference type="EMBL" id="WWCN01000021">
    <property type="protein sequence ID" value="MYM26029.1"/>
    <property type="molecule type" value="Genomic_DNA"/>
</dbReference>
<feature type="region of interest" description="Disordered" evidence="1">
    <location>
        <begin position="348"/>
        <end position="371"/>
    </location>
</feature>
<organism evidence="2 3">
    <name type="scientific">Duganella flavida</name>
    <dbReference type="NCBI Taxonomy" id="2692175"/>
    <lineage>
        <taxon>Bacteria</taxon>
        <taxon>Pseudomonadati</taxon>
        <taxon>Pseudomonadota</taxon>
        <taxon>Betaproteobacteria</taxon>
        <taxon>Burkholderiales</taxon>
        <taxon>Oxalobacteraceae</taxon>
        <taxon>Telluria group</taxon>
        <taxon>Duganella</taxon>
    </lineage>
</organism>
<protein>
    <recommendedName>
        <fullName evidence="4">Lactate dehydrogenase</fullName>
    </recommendedName>
</protein>
<keyword evidence="3" id="KW-1185">Reference proteome</keyword>